<feature type="transmembrane region" description="Helical" evidence="1">
    <location>
        <begin position="209"/>
        <end position="230"/>
    </location>
</feature>
<organism evidence="3 4">
    <name type="scientific">Ancylobacter koreensis</name>
    <dbReference type="NCBI Taxonomy" id="266121"/>
    <lineage>
        <taxon>Bacteria</taxon>
        <taxon>Pseudomonadati</taxon>
        <taxon>Pseudomonadota</taxon>
        <taxon>Alphaproteobacteria</taxon>
        <taxon>Hyphomicrobiales</taxon>
        <taxon>Xanthobacteraceae</taxon>
        <taxon>Ancylobacter</taxon>
    </lineage>
</organism>
<dbReference type="Pfam" id="PF00892">
    <property type="entry name" value="EamA"/>
    <property type="match status" value="1"/>
</dbReference>
<feature type="transmembrane region" description="Helical" evidence="1">
    <location>
        <begin position="176"/>
        <end position="197"/>
    </location>
</feature>
<keyword evidence="1" id="KW-0472">Membrane</keyword>
<keyword evidence="1" id="KW-1133">Transmembrane helix</keyword>
<evidence type="ECO:0000256" key="1">
    <source>
        <dbReference type="SAM" id="Phobius"/>
    </source>
</evidence>
<feature type="transmembrane region" description="Helical" evidence="1">
    <location>
        <begin position="38"/>
        <end position="56"/>
    </location>
</feature>
<feature type="transmembrane region" description="Helical" evidence="1">
    <location>
        <begin position="242"/>
        <end position="258"/>
    </location>
</feature>
<accession>A0ABT0DRA1</accession>
<dbReference type="PANTHER" id="PTHR22911">
    <property type="entry name" value="ACYL-MALONYL CONDENSING ENZYME-RELATED"/>
    <property type="match status" value="1"/>
</dbReference>
<sequence>MHASSASRRGILLMVAGSSIFSSNDAFSKLALETIPPSQILAIRGIVAASILLAVLGWKGQLPALRYCADGRVMLRALAEALVAILFITAITAMSIADATAILQITPLLTMATAVLFFGARIGWRYWTAVFVGFAGVTMIVKPGSSAFDAMALLPLGASVLIAFRDFITGRIRSHVPTLVVTFATTIAGMGFGFAGAMVETWHAIDLKVFAYLVGGSVSLVVGHMLTIAAFRAAEPSTVAPFRYAAVVCAVGLSAVVFHDMPDLVSIGGMALIMAAGLYTMHHHMSARATVAAASPAAREAAVEERREAA</sequence>
<dbReference type="EMBL" id="JALKCG010000009">
    <property type="protein sequence ID" value="MCK0209813.1"/>
    <property type="molecule type" value="Genomic_DNA"/>
</dbReference>
<dbReference type="PANTHER" id="PTHR22911:SF135">
    <property type="entry name" value="BLR4310 PROTEIN"/>
    <property type="match status" value="1"/>
</dbReference>
<reference evidence="4" key="1">
    <citation type="submission" date="2023-07" db="EMBL/GenBank/DDBJ databases">
        <title>Ancylobacter moscoviensis sp. nov., facultatively methylotrophic bacteria from activated sludge and the reclassification of Starkeya novella (Starkey 1934) Kelly et al. 2000 as Ancylobacter novellus comb. nov., Starkeya koreensis Im et al. 2006 as Ancylobacter koreensis comb.nov., Angulomicrobium tetraedrale Vasil'eva et al. 1986 as Ancylobacter tetraedralis comb. nov., Angulomicrobium amanitiforme Fritz et al. 2004 as Ancylobacter amanitiformis comb. nov. and Methylorhabdus multivorans Doronina et al. 1996 as Ancylobacter multivorans comb. nov. and emended description of the genus Ancylobacter.</title>
        <authorList>
            <person name="Doronina N."/>
            <person name="Chemodurova A."/>
            <person name="Grouzdev D."/>
            <person name="Koziaeva V."/>
            <person name="Shi W."/>
            <person name="Wu L."/>
            <person name="Kaparullina E."/>
        </authorList>
    </citation>
    <scope>NUCLEOTIDE SEQUENCE [LARGE SCALE GENOMIC DNA]</scope>
    <source>
        <strain evidence="4">Jip08</strain>
    </source>
</reference>
<dbReference type="SUPFAM" id="SSF103481">
    <property type="entry name" value="Multidrug resistance efflux transporter EmrE"/>
    <property type="match status" value="2"/>
</dbReference>
<evidence type="ECO:0000259" key="2">
    <source>
        <dbReference type="Pfam" id="PF00892"/>
    </source>
</evidence>
<name>A0ABT0DRA1_9HYPH</name>
<evidence type="ECO:0000313" key="4">
    <source>
        <dbReference type="Proteomes" id="UP001202867"/>
    </source>
</evidence>
<feature type="domain" description="EamA" evidence="2">
    <location>
        <begin position="9"/>
        <end position="141"/>
    </location>
</feature>
<evidence type="ECO:0000313" key="3">
    <source>
        <dbReference type="EMBL" id="MCK0209813.1"/>
    </source>
</evidence>
<dbReference type="InterPro" id="IPR037185">
    <property type="entry name" value="EmrE-like"/>
</dbReference>
<protein>
    <submittedName>
        <fullName evidence="3">DMT family transporter</fullName>
    </submittedName>
</protein>
<feature type="transmembrane region" description="Helical" evidence="1">
    <location>
        <begin position="77"/>
        <end position="96"/>
    </location>
</feature>
<keyword evidence="4" id="KW-1185">Reference proteome</keyword>
<feature type="transmembrane region" description="Helical" evidence="1">
    <location>
        <begin position="264"/>
        <end position="281"/>
    </location>
</feature>
<dbReference type="Proteomes" id="UP001202867">
    <property type="component" value="Unassembled WGS sequence"/>
</dbReference>
<proteinExistence type="predicted"/>
<comment type="caution">
    <text evidence="3">The sequence shown here is derived from an EMBL/GenBank/DDBJ whole genome shotgun (WGS) entry which is preliminary data.</text>
</comment>
<dbReference type="RefSeq" id="WP_247202321.1">
    <property type="nucleotide sequence ID" value="NZ_JALKCG010000009.1"/>
</dbReference>
<dbReference type="InterPro" id="IPR000620">
    <property type="entry name" value="EamA_dom"/>
</dbReference>
<feature type="transmembrane region" description="Helical" evidence="1">
    <location>
        <begin position="102"/>
        <end position="119"/>
    </location>
</feature>
<feature type="transmembrane region" description="Helical" evidence="1">
    <location>
        <begin position="124"/>
        <end position="141"/>
    </location>
</feature>
<keyword evidence="1" id="KW-0812">Transmembrane</keyword>
<feature type="transmembrane region" description="Helical" evidence="1">
    <location>
        <begin position="147"/>
        <end position="164"/>
    </location>
</feature>
<gene>
    <name evidence="3" type="ORF">MWN33_17410</name>
</gene>